<evidence type="ECO:0000313" key="4">
    <source>
        <dbReference type="EMBL" id="KAJ3646693.1"/>
    </source>
</evidence>
<comment type="caution">
    <text evidence="4">The sequence shown here is derived from an EMBL/GenBank/DDBJ whole genome shotgun (WGS) entry which is preliminary data.</text>
</comment>
<name>A0AA38HY89_9CUCU</name>
<protein>
    <recommendedName>
        <fullName evidence="3">Peptidase C1A papain C-terminal domain-containing protein</fullName>
    </recommendedName>
</protein>
<evidence type="ECO:0000256" key="1">
    <source>
        <dbReference type="ARBA" id="ARBA00008455"/>
    </source>
</evidence>
<reference evidence="4" key="1">
    <citation type="journal article" date="2023" name="G3 (Bethesda)">
        <title>Whole genome assemblies of Zophobas morio and Tenebrio molitor.</title>
        <authorList>
            <person name="Kaur S."/>
            <person name="Stinson S.A."/>
            <person name="diCenzo G.C."/>
        </authorList>
    </citation>
    <scope>NUCLEOTIDE SEQUENCE</scope>
    <source>
        <strain evidence="4">QUZm001</strain>
    </source>
</reference>
<dbReference type="Proteomes" id="UP001168821">
    <property type="component" value="Unassembled WGS sequence"/>
</dbReference>
<feature type="domain" description="Peptidase C1A papain C-terminal" evidence="3">
    <location>
        <begin position="61"/>
        <end position="307"/>
    </location>
</feature>
<dbReference type="Pfam" id="PF00112">
    <property type="entry name" value="Peptidase_C1"/>
    <property type="match status" value="1"/>
</dbReference>
<evidence type="ECO:0000259" key="3">
    <source>
        <dbReference type="SMART" id="SM00645"/>
    </source>
</evidence>
<sequence length="312" mass="34628">MSGSQFNVSFALILFLIHSIICQYEEPPPTFSGGVLFSVNEQNELKGLSDAKIISHPQQSVPENFNAKDEWPECESIQTIRDEGDCGFSWALALTQVVTDRLCIATNGTITFQYSAEDLLTCCPDCHGSELGNICEAGGNLVRALKFLQEEGVVSGGDMVSNKGCRPTSAATLVRSLWTRAPIICKTACSDEYNDTYQNDKRHIYEITYDYSLNDTKKIQTEIMTNGPVMAVIRPTETFRENAAEAIDGFPIDGNYPEYDRGNSYRSGYYHGVRICGWGKKDGKTFWIASNSWGSGWGDGGYFKYGICQSYL</sequence>
<keyword evidence="5" id="KW-1185">Reference proteome</keyword>
<evidence type="ECO:0000313" key="5">
    <source>
        <dbReference type="Proteomes" id="UP001168821"/>
    </source>
</evidence>
<proteinExistence type="inferred from homology"/>
<feature type="signal peptide" evidence="2">
    <location>
        <begin position="1"/>
        <end position="22"/>
    </location>
</feature>
<accession>A0AA38HY89</accession>
<dbReference type="SUPFAM" id="SSF54001">
    <property type="entry name" value="Cysteine proteinases"/>
    <property type="match status" value="1"/>
</dbReference>
<dbReference type="Gene3D" id="3.90.70.10">
    <property type="entry name" value="Cysteine proteinases"/>
    <property type="match status" value="1"/>
</dbReference>
<dbReference type="InterPro" id="IPR038765">
    <property type="entry name" value="Papain-like_cys_pep_sf"/>
</dbReference>
<dbReference type="GO" id="GO:0006508">
    <property type="term" value="P:proteolysis"/>
    <property type="evidence" value="ECO:0007669"/>
    <property type="project" value="InterPro"/>
</dbReference>
<dbReference type="InterPro" id="IPR013128">
    <property type="entry name" value="Peptidase_C1A"/>
</dbReference>
<dbReference type="SMART" id="SM00645">
    <property type="entry name" value="Pept_C1"/>
    <property type="match status" value="1"/>
</dbReference>
<dbReference type="AlphaFoldDB" id="A0AA38HY89"/>
<gene>
    <name evidence="4" type="ORF">Zmor_024269</name>
</gene>
<dbReference type="PANTHER" id="PTHR12411">
    <property type="entry name" value="CYSTEINE PROTEASE FAMILY C1-RELATED"/>
    <property type="match status" value="1"/>
</dbReference>
<comment type="similarity">
    <text evidence="1">Belongs to the peptidase C1 family.</text>
</comment>
<dbReference type="InterPro" id="IPR000668">
    <property type="entry name" value="Peptidase_C1A_C"/>
</dbReference>
<keyword evidence="2" id="KW-0732">Signal</keyword>
<dbReference type="GO" id="GO:0008234">
    <property type="term" value="F:cysteine-type peptidase activity"/>
    <property type="evidence" value="ECO:0007669"/>
    <property type="project" value="InterPro"/>
</dbReference>
<dbReference type="EMBL" id="JALNTZ010000007">
    <property type="protein sequence ID" value="KAJ3646693.1"/>
    <property type="molecule type" value="Genomic_DNA"/>
</dbReference>
<organism evidence="4 5">
    <name type="scientific">Zophobas morio</name>
    <dbReference type="NCBI Taxonomy" id="2755281"/>
    <lineage>
        <taxon>Eukaryota</taxon>
        <taxon>Metazoa</taxon>
        <taxon>Ecdysozoa</taxon>
        <taxon>Arthropoda</taxon>
        <taxon>Hexapoda</taxon>
        <taxon>Insecta</taxon>
        <taxon>Pterygota</taxon>
        <taxon>Neoptera</taxon>
        <taxon>Endopterygota</taxon>
        <taxon>Coleoptera</taxon>
        <taxon>Polyphaga</taxon>
        <taxon>Cucujiformia</taxon>
        <taxon>Tenebrionidae</taxon>
        <taxon>Zophobas</taxon>
    </lineage>
</organism>
<feature type="chain" id="PRO_5041315653" description="Peptidase C1A papain C-terminal domain-containing protein" evidence="2">
    <location>
        <begin position="23"/>
        <end position="312"/>
    </location>
</feature>
<evidence type="ECO:0000256" key="2">
    <source>
        <dbReference type="SAM" id="SignalP"/>
    </source>
</evidence>